<evidence type="ECO:0000259" key="11">
    <source>
        <dbReference type="PROSITE" id="PS50067"/>
    </source>
</evidence>
<feature type="region of interest" description="Disordered" evidence="10">
    <location>
        <begin position="425"/>
        <end position="446"/>
    </location>
</feature>
<feature type="compositionally biased region" description="Low complexity" evidence="10">
    <location>
        <begin position="493"/>
        <end position="509"/>
    </location>
</feature>
<keyword evidence="13" id="KW-1185">Reference proteome</keyword>
<comment type="caution">
    <text evidence="12">The sequence shown here is derived from an EMBL/GenBank/DDBJ whole genome shotgun (WGS) entry which is preliminary data.</text>
</comment>
<feature type="region of interest" description="Disordered" evidence="10">
    <location>
        <begin position="476"/>
        <end position="510"/>
    </location>
</feature>
<comment type="subcellular location">
    <subcellularLocation>
        <location evidence="1">Cytoplasm</location>
    </subcellularLocation>
</comment>
<dbReference type="OrthoDB" id="3176171at2759"/>
<evidence type="ECO:0000256" key="3">
    <source>
        <dbReference type="ARBA" id="ARBA00022741"/>
    </source>
</evidence>
<dbReference type="GO" id="GO:0005874">
    <property type="term" value="C:microtubule"/>
    <property type="evidence" value="ECO:0007669"/>
    <property type="project" value="UniProtKB-KW"/>
</dbReference>
<evidence type="ECO:0000313" key="13">
    <source>
        <dbReference type="Proteomes" id="UP000612055"/>
    </source>
</evidence>
<feature type="compositionally biased region" description="Low complexity" evidence="10">
    <location>
        <begin position="942"/>
        <end position="959"/>
    </location>
</feature>
<dbReference type="Gene3D" id="3.40.850.10">
    <property type="entry name" value="Kinesin motor domain"/>
    <property type="match status" value="1"/>
</dbReference>
<protein>
    <recommendedName>
        <fullName evidence="8">Kinesin-like protein</fullName>
    </recommendedName>
</protein>
<dbReference type="SUPFAM" id="SSF52540">
    <property type="entry name" value="P-loop containing nucleoside triphosphate hydrolases"/>
    <property type="match status" value="1"/>
</dbReference>
<gene>
    <name evidence="12" type="ORF">HYH03_016818</name>
</gene>
<evidence type="ECO:0000256" key="5">
    <source>
        <dbReference type="ARBA" id="ARBA00023054"/>
    </source>
</evidence>
<evidence type="ECO:0000256" key="10">
    <source>
        <dbReference type="SAM" id="MobiDB-lite"/>
    </source>
</evidence>
<feature type="compositionally biased region" description="Gly residues" evidence="10">
    <location>
        <begin position="969"/>
        <end position="979"/>
    </location>
</feature>
<comment type="caution">
    <text evidence="7">Lacks conserved residue(s) required for the propagation of feature annotation.</text>
</comment>
<evidence type="ECO:0000256" key="9">
    <source>
        <dbReference type="SAM" id="Coils"/>
    </source>
</evidence>
<dbReference type="EMBL" id="JAEHOE010000151">
    <property type="protein sequence ID" value="KAG2484404.1"/>
    <property type="molecule type" value="Genomic_DNA"/>
</dbReference>
<keyword evidence="4 8" id="KW-0067">ATP-binding</keyword>
<evidence type="ECO:0000256" key="7">
    <source>
        <dbReference type="PROSITE-ProRule" id="PRU00283"/>
    </source>
</evidence>
<keyword evidence="8" id="KW-0493">Microtubule</keyword>
<feature type="compositionally biased region" description="Gly residues" evidence="10">
    <location>
        <begin position="430"/>
        <end position="446"/>
    </location>
</feature>
<dbReference type="InterPro" id="IPR027640">
    <property type="entry name" value="Kinesin-like_fam"/>
</dbReference>
<dbReference type="PROSITE" id="PS00411">
    <property type="entry name" value="KINESIN_MOTOR_1"/>
    <property type="match status" value="1"/>
</dbReference>
<reference evidence="12" key="1">
    <citation type="journal article" date="2020" name="bioRxiv">
        <title>Comparative genomics of Chlamydomonas.</title>
        <authorList>
            <person name="Craig R.J."/>
            <person name="Hasan A.R."/>
            <person name="Ness R.W."/>
            <person name="Keightley P.D."/>
        </authorList>
    </citation>
    <scope>NUCLEOTIDE SEQUENCE</scope>
    <source>
        <strain evidence="12">CCAP 11/70</strain>
    </source>
</reference>
<comment type="similarity">
    <text evidence="7 8">Belongs to the TRAFAC class myosin-kinesin ATPase superfamily. Kinesin family.</text>
</comment>
<dbReference type="PROSITE" id="PS50067">
    <property type="entry name" value="KINESIN_MOTOR_2"/>
    <property type="match status" value="1"/>
</dbReference>
<feature type="domain" description="Kinesin motor" evidence="11">
    <location>
        <begin position="1"/>
        <end position="334"/>
    </location>
</feature>
<sequence>MFGKEGAHVFASPGTPEHNELGVIPRTCELLWRAANQVNRKADNAAAANPAAAANSVRVKLFVSFMEIYLEQIRDLGAAAQAFLRSNAGRAGAGLDGGPANAGQSLSAYSMADGGAPATRASATALMRDASDYVRTNLDVMEDSSGMTFVKDLTYMEVTSAEDMLAVLRAGYALRSTAATAANDVSSRSHTVFTVSVVTYRGDQQPVTGRLNLIDLAGSERQSRSGAEGQRLKEMSAINKSLTALGKVVMTLAQGPQTVTLAPGSSFFPPSPSGATGLGGAPHVPFRDSKLTRILKDSLTGNSFTCLLACLNPTPDNVDECSATLQFAVRCSSIATAPQVNVLTSGAPEGGVMDDLITQVAQLKDELEVTHAHYQKLLESVAGPSWRNDPGPLERAPGGHESGGHGAGLDAFSAMLSTFGKANVSVSGQAPGGPGGGTQSGGTGAGGGGGFGAFGFAGGHNKPDLKGGRSSMFDEIMGGKSRAGGESNRGHASGKTTSGAAGPTTSTGGNARVSVLEAQIRKLETQLAQARSSAQQYEERLTARKEEMDMIRERMAGKEHAQFGEIKKLRQQVSELTKALDAERVDSANKVDDARRRAEEESARLMKDIDVLRAQLSQVTGSVGGLVEKHSAAIALEKRQREMMRQQVETMMQKQVVRGSEEHRAQVENLKQQSTYFLTRQSEQLSEVKAQLDHARASAAVERDILLAELDHLATYAERVTELVRRMESGVVPVHDRGNGVKAFKLPARDRPPRLEGSRLTVLKERNADLQERLVALSAATATGSGSGGLSATASAVSFSGPSGGGGGAPGGRLSVAVSGGNTSPLGSTVDLDALKAQVEAELKAQVTAQVLGDMKSDKTVEYIRELETAVGRYRSELQVEKKRNSEMVVALRSVQRIQQRPESPLHKAMAAHSPQGTLKMAPSWGMGHSPMTLGLNGTSRPATAGLASLSGASPTGSLRRPSTSLALTGGGFRENGFP</sequence>
<dbReference type="GO" id="GO:0051231">
    <property type="term" value="P:spindle elongation"/>
    <property type="evidence" value="ECO:0007669"/>
    <property type="project" value="TreeGrafter"/>
</dbReference>
<evidence type="ECO:0000256" key="6">
    <source>
        <dbReference type="ARBA" id="ARBA00023175"/>
    </source>
</evidence>
<dbReference type="InterPro" id="IPR036961">
    <property type="entry name" value="Kinesin_motor_dom_sf"/>
</dbReference>
<dbReference type="GO" id="GO:0005737">
    <property type="term" value="C:cytoplasm"/>
    <property type="evidence" value="ECO:0007669"/>
    <property type="project" value="UniProtKB-SubCell"/>
</dbReference>
<dbReference type="InterPro" id="IPR027417">
    <property type="entry name" value="P-loop_NTPase"/>
</dbReference>
<keyword evidence="2" id="KW-0963">Cytoplasm</keyword>
<evidence type="ECO:0000256" key="2">
    <source>
        <dbReference type="ARBA" id="ARBA00022490"/>
    </source>
</evidence>
<organism evidence="12 13">
    <name type="scientific">Edaphochlamys debaryana</name>
    <dbReference type="NCBI Taxonomy" id="47281"/>
    <lineage>
        <taxon>Eukaryota</taxon>
        <taxon>Viridiplantae</taxon>
        <taxon>Chlorophyta</taxon>
        <taxon>core chlorophytes</taxon>
        <taxon>Chlorophyceae</taxon>
        <taxon>CS clade</taxon>
        <taxon>Chlamydomonadales</taxon>
        <taxon>Chlamydomonadales incertae sedis</taxon>
        <taxon>Edaphochlamys</taxon>
    </lineage>
</organism>
<dbReference type="Pfam" id="PF00225">
    <property type="entry name" value="Kinesin"/>
    <property type="match status" value="1"/>
</dbReference>
<dbReference type="PRINTS" id="PR00380">
    <property type="entry name" value="KINESINHEAVY"/>
</dbReference>
<dbReference type="GO" id="GO:0007052">
    <property type="term" value="P:mitotic spindle organization"/>
    <property type="evidence" value="ECO:0007669"/>
    <property type="project" value="TreeGrafter"/>
</dbReference>
<dbReference type="GO" id="GO:0007018">
    <property type="term" value="P:microtubule-based movement"/>
    <property type="evidence" value="ECO:0007669"/>
    <property type="project" value="InterPro"/>
</dbReference>
<evidence type="ECO:0000256" key="1">
    <source>
        <dbReference type="ARBA" id="ARBA00004496"/>
    </source>
</evidence>
<proteinExistence type="inferred from homology"/>
<feature type="coiled-coil region" evidence="9">
    <location>
        <begin position="513"/>
        <end position="615"/>
    </location>
</feature>
<dbReference type="Proteomes" id="UP000612055">
    <property type="component" value="Unassembled WGS sequence"/>
</dbReference>
<keyword evidence="3 8" id="KW-0547">Nucleotide-binding</keyword>
<evidence type="ECO:0000256" key="8">
    <source>
        <dbReference type="RuleBase" id="RU000394"/>
    </source>
</evidence>
<dbReference type="PANTHER" id="PTHR47969:SF15">
    <property type="entry name" value="CHROMOSOME-ASSOCIATED KINESIN KIF4A-RELATED"/>
    <property type="match status" value="1"/>
</dbReference>
<dbReference type="AlphaFoldDB" id="A0A836BR41"/>
<dbReference type="PANTHER" id="PTHR47969">
    <property type="entry name" value="CHROMOSOME-ASSOCIATED KINESIN KIF4A-RELATED"/>
    <property type="match status" value="1"/>
</dbReference>
<dbReference type="GO" id="GO:0008017">
    <property type="term" value="F:microtubule binding"/>
    <property type="evidence" value="ECO:0007669"/>
    <property type="project" value="InterPro"/>
</dbReference>
<name>A0A836BR41_9CHLO</name>
<dbReference type="GO" id="GO:0005875">
    <property type="term" value="C:microtubule associated complex"/>
    <property type="evidence" value="ECO:0007669"/>
    <property type="project" value="TreeGrafter"/>
</dbReference>
<keyword evidence="5 9" id="KW-0175">Coiled coil</keyword>
<evidence type="ECO:0000256" key="4">
    <source>
        <dbReference type="ARBA" id="ARBA00022840"/>
    </source>
</evidence>
<dbReference type="InterPro" id="IPR019821">
    <property type="entry name" value="Kinesin_motor_CS"/>
</dbReference>
<dbReference type="InterPro" id="IPR001752">
    <property type="entry name" value="Kinesin_motor_dom"/>
</dbReference>
<dbReference type="GO" id="GO:0005524">
    <property type="term" value="F:ATP binding"/>
    <property type="evidence" value="ECO:0007669"/>
    <property type="project" value="UniProtKB-KW"/>
</dbReference>
<dbReference type="GO" id="GO:0003777">
    <property type="term" value="F:microtubule motor activity"/>
    <property type="evidence" value="ECO:0007669"/>
    <property type="project" value="InterPro"/>
</dbReference>
<accession>A0A836BR41</accession>
<feature type="region of interest" description="Disordered" evidence="10">
    <location>
        <begin position="935"/>
        <end position="979"/>
    </location>
</feature>
<dbReference type="SMART" id="SM00129">
    <property type="entry name" value="KISc"/>
    <property type="match status" value="1"/>
</dbReference>
<evidence type="ECO:0000313" key="12">
    <source>
        <dbReference type="EMBL" id="KAG2484404.1"/>
    </source>
</evidence>
<feature type="region of interest" description="Disordered" evidence="10">
    <location>
        <begin position="382"/>
        <end position="407"/>
    </location>
</feature>
<keyword evidence="6 8" id="KW-0505">Motor protein</keyword>